<evidence type="ECO:0000256" key="1">
    <source>
        <dbReference type="RuleBase" id="RU363097"/>
    </source>
</evidence>
<keyword evidence="1" id="KW-0444">Lipid biosynthesis</keyword>
<evidence type="ECO:0000313" key="3">
    <source>
        <dbReference type="EMBL" id="QRD87467.1"/>
    </source>
</evidence>
<keyword evidence="1" id="KW-0560">Oxidoreductase</keyword>
<name>A0A7U2MP91_ASPFN</name>
<evidence type="ECO:0000259" key="2">
    <source>
        <dbReference type="Pfam" id="PF07993"/>
    </source>
</evidence>
<dbReference type="Proteomes" id="UP000596276">
    <property type="component" value="Chromosome 1"/>
</dbReference>
<proteinExistence type="inferred from homology"/>
<keyword evidence="1" id="KW-0443">Lipid metabolism</keyword>
<dbReference type="VEuPathDB" id="FungiDB:AFLA_003223"/>
<sequence>MSTSLLRIYLVCRGTEKLLSKWREWLPPNIVNKVYDTKRLIVLDGDILLPNLGFLQSELGMIRDEDHIIIHAASSINLGSALKRVSDPIIGASEIMANLAFTCKRLDRFIYVSSAYSNAHLYPRGPDADVQINEEICEPGRQSLVLDELNEVRKSGTSQAYEAENFPWAYAYAKHITERLLQHYFSVHAAEKKLLIIRPCVIRPAQHFPFPGYNMPMSSPITMAVTAFALALTREVRIATKMDDPDGRVTIDEVPVDVVADRLLCHLAMGTIVEFLMKLRRIPWRLQFRWVKADWRSTDQHSISRLYAILGASFNFSENKTISMCQKLSKEEQQDLQLFTQIDISDNLLTQTEAIRFAMNTFARKRKIWRLIVWLLYSCFGKTGKTERFLGPT</sequence>
<dbReference type="EC" id="1.2.1.84" evidence="1"/>
<feature type="domain" description="Thioester reductase (TE)" evidence="2">
    <location>
        <begin position="7"/>
        <end position="261"/>
    </location>
</feature>
<accession>A0A7U2MP91</accession>
<dbReference type="AlphaFoldDB" id="A0A7U2MP91"/>
<protein>
    <recommendedName>
        <fullName evidence="1">Fatty acyl-CoA reductase</fullName>
        <ecNumber evidence="1">1.2.1.84</ecNumber>
    </recommendedName>
</protein>
<comment type="catalytic activity">
    <reaction evidence="1">
        <text>a long-chain fatty acyl-CoA + 2 NADPH + 2 H(+) = a long-chain primary fatty alcohol + 2 NADP(+) + CoA</text>
        <dbReference type="Rhea" id="RHEA:52716"/>
        <dbReference type="ChEBI" id="CHEBI:15378"/>
        <dbReference type="ChEBI" id="CHEBI:57287"/>
        <dbReference type="ChEBI" id="CHEBI:57783"/>
        <dbReference type="ChEBI" id="CHEBI:58349"/>
        <dbReference type="ChEBI" id="CHEBI:77396"/>
        <dbReference type="ChEBI" id="CHEBI:83139"/>
        <dbReference type="EC" id="1.2.1.84"/>
    </reaction>
</comment>
<evidence type="ECO:0000313" key="4">
    <source>
        <dbReference type="Proteomes" id="UP000596276"/>
    </source>
</evidence>
<dbReference type="Pfam" id="PF07993">
    <property type="entry name" value="NAD_binding_4"/>
    <property type="match status" value="1"/>
</dbReference>
<organism evidence="3 4">
    <name type="scientific">Aspergillus flavus (strain ATCC 200026 / FGSC A1120 / IAM 13836 / NRRL 3357 / JCM 12722 / SRRC 167)</name>
    <dbReference type="NCBI Taxonomy" id="332952"/>
    <lineage>
        <taxon>Eukaryota</taxon>
        <taxon>Fungi</taxon>
        <taxon>Dikarya</taxon>
        <taxon>Ascomycota</taxon>
        <taxon>Pezizomycotina</taxon>
        <taxon>Eurotiomycetes</taxon>
        <taxon>Eurotiomycetidae</taxon>
        <taxon>Eurotiales</taxon>
        <taxon>Aspergillaceae</taxon>
        <taxon>Aspergillus</taxon>
        <taxon>Aspergillus subgen. Circumdati</taxon>
    </lineage>
</organism>
<dbReference type="VEuPathDB" id="FungiDB:F9C07_2199345"/>
<comment type="similarity">
    <text evidence="1">Belongs to the fatty acyl-CoA reductase family.</text>
</comment>
<reference evidence="4" key="1">
    <citation type="journal article" date="2021" name="G3 (Bethesda)">
        <title>Chromosome assembled and annotated genome sequence of Aspergillus flavus NRRL 3357.</title>
        <authorList>
            <person name="Skerker J.M."/>
            <person name="Pianalto K.M."/>
            <person name="Mondo S.J."/>
            <person name="Yang K."/>
            <person name="Arkin A.P."/>
            <person name="Keller N.P."/>
            <person name="Grigoriev I.V."/>
            <person name="Louise Glass N.L."/>
        </authorList>
    </citation>
    <scope>NUCLEOTIDE SEQUENCE [LARGE SCALE GENOMIC DNA]</scope>
    <source>
        <strain evidence="4">ATCC 200026 / FGSC A1120 / IAM 13836 / NRRL 3357 / JCM 12722 / SRRC 167</strain>
    </source>
</reference>
<dbReference type="EMBL" id="CP044619">
    <property type="protein sequence ID" value="QRD87467.1"/>
    <property type="molecule type" value="Genomic_DNA"/>
</dbReference>
<dbReference type="InterPro" id="IPR026055">
    <property type="entry name" value="FAR"/>
</dbReference>
<keyword evidence="1" id="KW-0521">NADP</keyword>
<dbReference type="SUPFAM" id="SSF51735">
    <property type="entry name" value="NAD(P)-binding Rossmann-fold domains"/>
    <property type="match status" value="1"/>
</dbReference>
<dbReference type="Gene3D" id="3.40.50.720">
    <property type="entry name" value="NAD(P)-binding Rossmann-like Domain"/>
    <property type="match status" value="1"/>
</dbReference>
<dbReference type="GO" id="GO:0035336">
    <property type="term" value="P:long-chain fatty-acyl-CoA metabolic process"/>
    <property type="evidence" value="ECO:0007669"/>
    <property type="project" value="TreeGrafter"/>
</dbReference>
<dbReference type="PANTHER" id="PTHR11011">
    <property type="entry name" value="MALE STERILITY PROTEIN 2-RELATED"/>
    <property type="match status" value="1"/>
</dbReference>
<dbReference type="InterPro" id="IPR013120">
    <property type="entry name" value="FAR_NAD-bd"/>
</dbReference>
<keyword evidence="4" id="KW-1185">Reference proteome</keyword>
<gene>
    <name evidence="3" type="ORF">F9C07_2199345</name>
</gene>
<dbReference type="GO" id="GO:0080019">
    <property type="term" value="F:alcohol-forming very long-chain fatty acyl-CoA reductase activity"/>
    <property type="evidence" value="ECO:0007669"/>
    <property type="project" value="InterPro"/>
</dbReference>
<dbReference type="GO" id="GO:0102965">
    <property type="term" value="F:alcohol-forming long-chain fatty acyl-CoA reductase activity"/>
    <property type="evidence" value="ECO:0007669"/>
    <property type="project" value="UniProtKB-EC"/>
</dbReference>
<dbReference type="InterPro" id="IPR036291">
    <property type="entry name" value="NAD(P)-bd_dom_sf"/>
</dbReference>
<dbReference type="GO" id="GO:0005777">
    <property type="term" value="C:peroxisome"/>
    <property type="evidence" value="ECO:0007669"/>
    <property type="project" value="TreeGrafter"/>
</dbReference>
<comment type="function">
    <text evidence="1">Catalyzes the reduction of fatty acyl-CoA to fatty alcohols.</text>
</comment>
<dbReference type="PANTHER" id="PTHR11011:SF45">
    <property type="entry name" value="FATTY ACYL-COA REDUCTASE CG8306-RELATED"/>
    <property type="match status" value="1"/>
</dbReference>